<reference evidence="2" key="1">
    <citation type="submission" date="2016-01" db="EMBL/GenBank/DDBJ databases">
        <authorList>
            <person name="Peeters C."/>
        </authorList>
    </citation>
    <scope>NUCLEOTIDE SEQUENCE</scope>
    <source>
        <strain evidence="2">LMG 29320</strain>
    </source>
</reference>
<dbReference type="AlphaFoldDB" id="A0A158D112"/>
<evidence type="ECO:0000313" key="2">
    <source>
        <dbReference type="EMBL" id="SAK88278.1"/>
    </source>
</evidence>
<dbReference type="OrthoDB" id="9102627at2"/>
<organism evidence="2 3">
    <name type="scientific">Caballeronia fortuita</name>
    <dbReference type="NCBI Taxonomy" id="1777138"/>
    <lineage>
        <taxon>Bacteria</taxon>
        <taxon>Pseudomonadati</taxon>
        <taxon>Pseudomonadota</taxon>
        <taxon>Betaproteobacteria</taxon>
        <taxon>Burkholderiales</taxon>
        <taxon>Burkholderiaceae</taxon>
        <taxon>Caballeronia</taxon>
    </lineage>
</organism>
<sequence>MNLKLRLVDDAAKVHTYSSTIIAAALGAVSVASPFIEAAWTGMPDEVKSLLPDSWRLAIAIAVGCLAIIAARYTTTAPKTTTATEAADGDASTAAK</sequence>
<proteinExistence type="predicted"/>
<evidence type="ECO:0000256" key="1">
    <source>
        <dbReference type="SAM" id="Phobius"/>
    </source>
</evidence>
<dbReference type="InterPro" id="IPR057700">
    <property type="entry name" value="DUF7940"/>
</dbReference>
<keyword evidence="3" id="KW-1185">Reference proteome</keyword>
<keyword evidence="1" id="KW-0812">Transmembrane</keyword>
<protein>
    <recommendedName>
        <fullName evidence="4">Holin</fullName>
    </recommendedName>
</protein>
<feature type="transmembrane region" description="Helical" evidence="1">
    <location>
        <begin position="21"/>
        <end position="43"/>
    </location>
</feature>
<evidence type="ECO:0000313" key="3">
    <source>
        <dbReference type="Proteomes" id="UP000054903"/>
    </source>
</evidence>
<keyword evidence="1" id="KW-0472">Membrane</keyword>
<name>A0A158D112_9BURK</name>
<comment type="caution">
    <text evidence="2">The sequence shown here is derived from an EMBL/GenBank/DDBJ whole genome shotgun (WGS) entry which is preliminary data.</text>
</comment>
<feature type="transmembrane region" description="Helical" evidence="1">
    <location>
        <begin position="55"/>
        <end position="73"/>
    </location>
</feature>
<dbReference type="Proteomes" id="UP000054903">
    <property type="component" value="Unassembled WGS sequence"/>
</dbReference>
<dbReference type="RefSeq" id="WP_061136857.1">
    <property type="nucleotide sequence ID" value="NZ_FCNX02000013.1"/>
</dbReference>
<dbReference type="STRING" id="1777138.AWB77_04766"/>
<evidence type="ECO:0008006" key="4">
    <source>
        <dbReference type="Google" id="ProtNLM"/>
    </source>
</evidence>
<keyword evidence="1" id="KW-1133">Transmembrane helix</keyword>
<gene>
    <name evidence="2" type="ORF">AWB77_04766</name>
</gene>
<dbReference type="Pfam" id="PF25612">
    <property type="entry name" value="DUF7940"/>
    <property type="match status" value="1"/>
</dbReference>
<accession>A0A158D112</accession>
<dbReference type="EMBL" id="FCNX02000013">
    <property type="protein sequence ID" value="SAK88278.1"/>
    <property type="molecule type" value="Genomic_DNA"/>
</dbReference>